<protein>
    <submittedName>
        <fullName evidence="2">Helix-turn-helix domain-containing protein</fullName>
    </submittedName>
</protein>
<dbReference type="OrthoDB" id="8242438at2"/>
<feature type="region of interest" description="Disordered" evidence="1">
    <location>
        <begin position="82"/>
        <end position="129"/>
    </location>
</feature>
<dbReference type="Proteomes" id="UP000198440">
    <property type="component" value="Unassembled WGS sequence"/>
</dbReference>
<dbReference type="RefSeq" id="WP_089278581.1">
    <property type="nucleotide sequence ID" value="NZ_FZON01000028.1"/>
</dbReference>
<name>A0A239GPJ1_9RHOB</name>
<evidence type="ECO:0000313" key="3">
    <source>
        <dbReference type="Proteomes" id="UP000198440"/>
    </source>
</evidence>
<evidence type="ECO:0000256" key="1">
    <source>
        <dbReference type="SAM" id="MobiDB-lite"/>
    </source>
</evidence>
<accession>A0A239GPJ1</accession>
<dbReference type="Pfam" id="PF13730">
    <property type="entry name" value="HTH_36"/>
    <property type="match status" value="1"/>
</dbReference>
<sequence>MSRAALDMVWKIGQDRQVSSGMRVVFLVLADHHNSKTGQCNPSLQRIVIACGLSRASVCSHLKKLKELGFIDWQTGGHSSNAYRFPELEGRPQPFDDPDEKGPLDGDAEEQLSSSAPDDSAAFLSSSRPDDSVIEDADAMVWQAGPLSSSAPDANKREHKGPSRHRPVRLTSVGTSGQFRDITETDRDQPAASKALSNGDAIGEVREEARTLTAAALLNGDAGDEAEDGAKKEPHHPPTSLSESRSERLSPSVEGPTPNVIALPANHRVRLLNAPPEFEIRNGQVRAVAQPEPILEPARECAPETAEMTEADWDRYFTAHYGAEAVHELFRQHRDQEPDPNEVWR</sequence>
<feature type="region of interest" description="Disordered" evidence="1">
    <location>
        <begin position="145"/>
        <end position="202"/>
    </location>
</feature>
<organism evidence="2 3">
    <name type="scientific">Antarctobacter heliothermus</name>
    <dbReference type="NCBI Taxonomy" id="74033"/>
    <lineage>
        <taxon>Bacteria</taxon>
        <taxon>Pseudomonadati</taxon>
        <taxon>Pseudomonadota</taxon>
        <taxon>Alphaproteobacteria</taxon>
        <taxon>Rhodobacterales</taxon>
        <taxon>Roseobacteraceae</taxon>
        <taxon>Antarctobacter</taxon>
    </lineage>
</organism>
<feature type="compositionally biased region" description="Polar residues" evidence="1">
    <location>
        <begin position="111"/>
        <end position="127"/>
    </location>
</feature>
<gene>
    <name evidence="2" type="ORF">SAMN04488078_10288</name>
</gene>
<reference evidence="2 3" key="1">
    <citation type="submission" date="2017-06" db="EMBL/GenBank/DDBJ databases">
        <authorList>
            <person name="Kim H.J."/>
            <person name="Triplett B.A."/>
        </authorList>
    </citation>
    <scope>NUCLEOTIDE SEQUENCE [LARGE SCALE GENOMIC DNA]</scope>
    <source>
        <strain evidence="2 3">DSM 11445</strain>
    </source>
</reference>
<dbReference type="EMBL" id="FZON01000028">
    <property type="protein sequence ID" value="SNS70732.1"/>
    <property type="molecule type" value="Genomic_DNA"/>
</dbReference>
<proteinExistence type="predicted"/>
<evidence type="ECO:0000313" key="2">
    <source>
        <dbReference type="EMBL" id="SNS70732.1"/>
    </source>
</evidence>
<dbReference type="AlphaFoldDB" id="A0A239GPJ1"/>
<feature type="compositionally biased region" description="Basic residues" evidence="1">
    <location>
        <begin position="157"/>
        <end position="168"/>
    </location>
</feature>
<feature type="region of interest" description="Disordered" evidence="1">
    <location>
        <begin position="223"/>
        <end position="260"/>
    </location>
</feature>